<keyword evidence="2" id="KW-1185">Reference proteome</keyword>
<reference evidence="1 2" key="1">
    <citation type="journal article" date="2010" name="Stand. Genomic Sci.">
        <title>Complete genome sequence of Vulcanisaeta distributa type strain (IC-017).</title>
        <authorList>
            <person name="Mavromatis K."/>
            <person name="Sikorski J."/>
            <person name="Pabst E."/>
            <person name="Teshima H."/>
            <person name="Lapidus A."/>
            <person name="Lucas S."/>
            <person name="Nolan M."/>
            <person name="Glavina Del Rio T."/>
            <person name="Cheng J.F."/>
            <person name="Bruce D."/>
            <person name="Goodwin L."/>
            <person name="Pitluck S."/>
            <person name="Liolios K."/>
            <person name="Ivanova N."/>
            <person name="Mikhailova N."/>
            <person name="Pati A."/>
            <person name="Chen A."/>
            <person name="Palaniappan K."/>
            <person name="Land M."/>
            <person name="Hauser L."/>
            <person name="Chang Y.J."/>
            <person name="Jeffries C.D."/>
            <person name="Rohde M."/>
            <person name="Spring S."/>
            <person name="Goker M."/>
            <person name="Wirth R."/>
            <person name="Woyke T."/>
            <person name="Bristow J."/>
            <person name="Eisen J.A."/>
            <person name="Markowitz V."/>
            <person name="Hugenholtz P."/>
            <person name="Klenk H.P."/>
            <person name="Kyrpides N.C."/>
        </authorList>
    </citation>
    <scope>NUCLEOTIDE SEQUENCE [LARGE SCALE GENOMIC DNA]</scope>
    <source>
        <strain evidence="2">DSM 14429 / JCM 11212 / NBRC 100878 / IC-017</strain>
    </source>
</reference>
<dbReference type="RefSeq" id="WP_013335444.1">
    <property type="nucleotide sequence ID" value="NC_014537.1"/>
</dbReference>
<dbReference type="KEGG" id="vdi:Vdis_0312"/>
<dbReference type="GeneID" id="9751229"/>
<dbReference type="EMBL" id="CP002100">
    <property type="protein sequence ID" value="ADN49719.1"/>
    <property type="molecule type" value="Genomic_DNA"/>
</dbReference>
<dbReference type="HOGENOM" id="CLU_181971_0_0_2"/>
<protein>
    <submittedName>
        <fullName evidence="1">Uncharacterized protein</fullName>
    </submittedName>
</protein>
<reference evidence="2" key="2">
    <citation type="journal article" date="2010" name="Stand. Genomic Sci.">
        <title>Complete genome sequence of Vulcanisaeta distributa type strain (IC-017T).</title>
        <authorList>
            <person name="Mavromatis K."/>
            <person name="Sikorski J."/>
            <person name="Pabst E."/>
            <person name="Teshima H."/>
            <person name="Lapidus A."/>
            <person name="Lucas S."/>
            <person name="Nolan M."/>
            <person name="Glavina Del Rio T."/>
            <person name="Cheng J."/>
            <person name="Bruce D."/>
            <person name="Goodwin L."/>
            <person name="Pitluck S."/>
            <person name="Liolios K."/>
            <person name="Ivanova N."/>
            <person name="Mikhailova N."/>
            <person name="Pati A."/>
            <person name="Chen A."/>
            <person name="Palaniappan K."/>
            <person name="Land M."/>
            <person name="Hauser L."/>
            <person name="Chang Y."/>
            <person name="Jeffries C."/>
            <person name="Rohde M."/>
            <person name="Spring S."/>
            <person name="Goker M."/>
            <person name="Wirth R."/>
            <person name="Woyke T."/>
            <person name="Bristow J."/>
            <person name="Eisen J."/>
            <person name="Markowitz V."/>
            <person name="Hugenholtz P."/>
            <person name="Klenk H."/>
            <person name="Kyrpides N."/>
        </authorList>
    </citation>
    <scope>NUCLEOTIDE SEQUENCE [LARGE SCALE GENOMIC DNA]</scope>
    <source>
        <strain evidence="2">DSM 14429 / JCM 11212 / NBRC 100878 / IC-017</strain>
    </source>
</reference>
<organism evidence="1 2">
    <name type="scientific">Vulcanisaeta distributa (strain DSM 14429 / JCM 11212 / NBRC 100878 / IC-017)</name>
    <dbReference type="NCBI Taxonomy" id="572478"/>
    <lineage>
        <taxon>Archaea</taxon>
        <taxon>Thermoproteota</taxon>
        <taxon>Thermoprotei</taxon>
        <taxon>Thermoproteales</taxon>
        <taxon>Thermoproteaceae</taxon>
        <taxon>Vulcanisaeta</taxon>
    </lineage>
</organism>
<gene>
    <name evidence="1" type="ordered locus">Vdis_0312</name>
</gene>
<evidence type="ECO:0000313" key="1">
    <source>
        <dbReference type="EMBL" id="ADN49719.1"/>
    </source>
</evidence>
<dbReference type="AlphaFoldDB" id="E1QTK4"/>
<evidence type="ECO:0000313" key="2">
    <source>
        <dbReference type="Proteomes" id="UP000006681"/>
    </source>
</evidence>
<dbReference type="OrthoDB" id="26187at2157"/>
<dbReference type="Proteomes" id="UP000006681">
    <property type="component" value="Chromosome"/>
</dbReference>
<accession>E1QTK4</accession>
<sequence>MRKISYSKLMSFIRGNPLYEVREGPDTVELLFHAPSEEEAAGTEFISSDEPRPVMRIVFARVGDELIPREAWVERGNVIQRMSIDELDTWLEFVDMYS</sequence>
<proteinExistence type="predicted"/>
<dbReference type="eggNOG" id="arCOG05511">
    <property type="taxonomic scope" value="Archaea"/>
</dbReference>
<name>E1QTK4_VULDI</name>
<dbReference type="STRING" id="572478.Vdis_0312"/>